<organism evidence="2 3">
    <name type="scientific">Campylobacter corcagiensis</name>
    <dbReference type="NCBI Taxonomy" id="1448857"/>
    <lineage>
        <taxon>Bacteria</taxon>
        <taxon>Pseudomonadati</taxon>
        <taxon>Campylobacterota</taxon>
        <taxon>Epsilonproteobacteria</taxon>
        <taxon>Campylobacterales</taxon>
        <taxon>Campylobacteraceae</taxon>
        <taxon>Campylobacter</taxon>
    </lineage>
</organism>
<dbReference type="AlphaFoldDB" id="A0A7M1LEA5"/>
<evidence type="ECO:0000313" key="3">
    <source>
        <dbReference type="Proteomes" id="UP000594749"/>
    </source>
</evidence>
<feature type="region of interest" description="Disordered" evidence="1">
    <location>
        <begin position="60"/>
        <end position="80"/>
    </location>
</feature>
<dbReference type="Proteomes" id="UP000594749">
    <property type="component" value="Chromosome"/>
</dbReference>
<evidence type="ECO:0000313" key="2">
    <source>
        <dbReference type="EMBL" id="QOQ86653.1"/>
    </source>
</evidence>
<keyword evidence="3" id="KW-1185">Reference proteome</keyword>
<gene>
    <name evidence="2" type="ORF">IMC76_05335</name>
</gene>
<protein>
    <submittedName>
        <fullName evidence="2">Uncharacterized protein</fullName>
    </submittedName>
</protein>
<evidence type="ECO:0000256" key="1">
    <source>
        <dbReference type="SAM" id="MobiDB-lite"/>
    </source>
</evidence>
<dbReference type="EMBL" id="CP063078">
    <property type="protein sequence ID" value="QOQ86653.1"/>
    <property type="molecule type" value="Genomic_DNA"/>
</dbReference>
<accession>A0A7M1LEA5</accession>
<feature type="compositionally biased region" description="Basic and acidic residues" evidence="1">
    <location>
        <begin position="63"/>
        <end position="80"/>
    </location>
</feature>
<dbReference type="RefSeq" id="WP_025802910.1">
    <property type="nucleotide sequence ID" value="NZ_CP053842.1"/>
</dbReference>
<name>A0A7M1LEA5_9BACT</name>
<dbReference type="OrthoDB" id="5354621at2"/>
<reference evidence="2 3" key="1">
    <citation type="submission" date="2020-10" db="EMBL/GenBank/DDBJ databases">
        <title>Campylobacter and Helicobacter PacBio genomes.</title>
        <authorList>
            <person name="Lane C."/>
        </authorList>
    </citation>
    <scope>NUCLEOTIDE SEQUENCE [LARGE SCALE GENOMIC DNA]</scope>
    <source>
        <strain evidence="2 3">2016D-0077</strain>
    </source>
</reference>
<sequence>MTPKQQRDAVEKILEESQKIVKDDFLTLRKEYIELNQGLAVAYDYDKDKSQKYTNNANQMIEQSKKQDSMGKWERDEDTNEKILIPHKDDEKLYDKFRKENRDLYKKLDDEFSSMKTELSFFRDTKEKIDEFKRNPSERSGSSLLKNFIELEESKAFTKTDKQGYLKLETSGKEINKERFYKNYPETIEKLEKSIEIHLKNQENNKYKEKGREI</sequence>
<proteinExistence type="predicted"/>